<dbReference type="Proteomes" id="UP000068167">
    <property type="component" value="Chromosome"/>
</dbReference>
<dbReference type="PATRIC" id="fig|1638788.3.peg.2052"/>
<name>A0A0K1RZ62_9CHRO</name>
<dbReference type="EMBL" id="CP011339">
    <property type="protein sequence ID" value="AKV67164.1"/>
    <property type="molecule type" value="Genomic_DNA"/>
</dbReference>
<evidence type="ECO:0000313" key="3">
    <source>
        <dbReference type="Proteomes" id="UP000068167"/>
    </source>
</evidence>
<reference evidence="2 3" key="1">
    <citation type="journal article" date="2016" name="Stand. Genomic Sci.">
        <title>Complete genome sequence and genomic characterization of Microcystis panniformis FACHB 1757 by third-generation sequencing.</title>
        <authorList>
            <person name="Zhang J.Y."/>
            <person name="Guan R."/>
            <person name="Zhang H.J."/>
            <person name="Li H."/>
            <person name="Xiao P."/>
            <person name="Yu G.L."/>
            <person name="Du L."/>
            <person name="Cao D.M."/>
            <person name="Zhu B.C."/>
            <person name="Li R.H."/>
            <person name="Lu Z.H."/>
        </authorList>
    </citation>
    <scope>NUCLEOTIDE SEQUENCE [LARGE SCALE GENOMIC DNA]</scope>
    <source>
        <strain evidence="2 3">FACHB-1757</strain>
    </source>
</reference>
<protein>
    <submittedName>
        <fullName evidence="2">Uncharacterized protein</fullName>
    </submittedName>
</protein>
<dbReference type="KEGG" id="mpk:VL20_2040"/>
<sequence length="40" mass="4459">MLKLPRPSSGSPNYGGGKLSFLDDQPLFPVPQKENFVPYH</sequence>
<keyword evidence="3" id="KW-1185">Reference proteome</keyword>
<evidence type="ECO:0000256" key="1">
    <source>
        <dbReference type="SAM" id="MobiDB-lite"/>
    </source>
</evidence>
<feature type="region of interest" description="Disordered" evidence="1">
    <location>
        <begin position="1"/>
        <end position="25"/>
    </location>
</feature>
<dbReference type="AlphaFoldDB" id="A0A0K1RZ62"/>
<accession>A0A0K1RZ62</accession>
<evidence type="ECO:0000313" key="2">
    <source>
        <dbReference type="EMBL" id="AKV67164.1"/>
    </source>
</evidence>
<proteinExistence type="predicted"/>
<gene>
    <name evidence="2" type="ORF">VL20_2040</name>
</gene>
<organism evidence="2 3">
    <name type="scientific">Microcystis panniformis FACHB-1757</name>
    <dbReference type="NCBI Taxonomy" id="1638788"/>
    <lineage>
        <taxon>Bacteria</taxon>
        <taxon>Bacillati</taxon>
        <taxon>Cyanobacteriota</taxon>
        <taxon>Cyanophyceae</taxon>
        <taxon>Oscillatoriophycideae</taxon>
        <taxon>Chroococcales</taxon>
        <taxon>Microcystaceae</taxon>
        <taxon>Microcystis</taxon>
    </lineage>
</organism>